<dbReference type="OrthoDB" id="9761717at2"/>
<keyword evidence="7" id="KW-0460">Magnesium</keyword>
<gene>
    <name evidence="8" type="ORF">EYB31_07735</name>
</gene>
<dbReference type="EMBL" id="SIRE01000005">
    <property type="protein sequence ID" value="TBL80300.1"/>
    <property type="molecule type" value="Genomic_DNA"/>
</dbReference>
<dbReference type="GO" id="GO:0016151">
    <property type="term" value="F:nickel cation binding"/>
    <property type="evidence" value="ECO:0007669"/>
    <property type="project" value="InterPro"/>
</dbReference>
<dbReference type="PANTHER" id="PTHR42958">
    <property type="entry name" value="HYDROGENASE-2 LARGE CHAIN"/>
    <property type="match status" value="1"/>
</dbReference>
<feature type="binding site" evidence="7">
    <location>
        <position position="499"/>
    </location>
    <ligand>
        <name>Fe cation</name>
        <dbReference type="ChEBI" id="CHEBI:24875"/>
    </ligand>
</feature>
<dbReference type="PROSITE" id="PS00507">
    <property type="entry name" value="NI_HGENASE_L_1"/>
    <property type="match status" value="1"/>
</dbReference>
<feature type="binding site" evidence="7">
    <location>
        <position position="69"/>
    </location>
    <ligand>
        <name>Fe cation</name>
        <dbReference type="ChEBI" id="CHEBI:24875"/>
    </ligand>
</feature>
<dbReference type="SUPFAM" id="SSF56762">
    <property type="entry name" value="HydB/Nqo4-like"/>
    <property type="match status" value="1"/>
</dbReference>
<protein>
    <submittedName>
        <fullName evidence="8">Cytochrome-c3 hydrogenase</fullName>
    </submittedName>
</protein>
<feature type="binding site" evidence="7">
    <location>
        <position position="69"/>
    </location>
    <ligand>
        <name>Ni(2+)</name>
        <dbReference type="ChEBI" id="CHEBI:49786"/>
    </ligand>
</feature>
<keyword evidence="9" id="KW-1185">Reference proteome</keyword>
<dbReference type="InterPro" id="IPR050867">
    <property type="entry name" value="NiFe/NiFeSe_hydrgnase_LSU"/>
</dbReference>
<keyword evidence="4 7" id="KW-0533">Nickel</keyword>
<evidence type="ECO:0000256" key="5">
    <source>
        <dbReference type="ARBA" id="ARBA00022723"/>
    </source>
</evidence>
<dbReference type="PANTHER" id="PTHR42958:SF4">
    <property type="entry name" value="HYDROGENASE EXPRESSION_FORMATION PROTEIN HUPK"/>
    <property type="match status" value="1"/>
</dbReference>
<dbReference type="InterPro" id="IPR018194">
    <property type="entry name" value="Ni-dep_hyd_lsu_Ni_BS"/>
</dbReference>
<feature type="binding site" evidence="7">
    <location>
        <position position="448"/>
    </location>
    <ligand>
        <name>Mg(2+)</name>
        <dbReference type="ChEBI" id="CHEBI:18420"/>
    </ligand>
</feature>
<comment type="cofactor">
    <cofactor evidence="7">
        <name>Fe cation</name>
        <dbReference type="ChEBI" id="CHEBI:24875"/>
    </cofactor>
</comment>
<accession>A0A4Q9DYI0</accession>
<dbReference type="Pfam" id="PF00374">
    <property type="entry name" value="NiFeSe_Hases"/>
    <property type="match status" value="2"/>
</dbReference>
<dbReference type="RefSeq" id="WP_131012715.1">
    <property type="nucleotide sequence ID" value="NZ_SIRE01000005.1"/>
</dbReference>
<dbReference type="Gene3D" id="1.10.645.10">
    <property type="entry name" value="Cytochrome-c3 Hydrogenase, chain B"/>
    <property type="match status" value="1"/>
</dbReference>
<reference evidence="8 9" key="1">
    <citation type="submission" date="2019-02" db="EMBL/GenBank/DDBJ databases">
        <title>Paenibacillus sp. nov., isolated from surface-sterilized tissue of Thalictrum simplex L.</title>
        <authorList>
            <person name="Tuo L."/>
        </authorList>
    </citation>
    <scope>NUCLEOTIDE SEQUENCE [LARGE SCALE GENOMIC DNA]</scope>
    <source>
        <strain evidence="8 9">N2SHLJ1</strain>
    </source>
</reference>
<evidence type="ECO:0000256" key="2">
    <source>
        <dbReference type="ARBA" id="ARBA00004196"/>
    </source>
</evidence>
<comment type="cofactor">
    <cofactor evidence="1 7">
        <name>Ni(2+)</name>
        <dbReference type="ChEBI" id="CHEBI:49786"/>
    </cofactor>
</comment>
<evidence type="ECO:0000256" key="4">
    <source>
        <dbReference type="ARBA" id="ARBA00022596"/>
    </source>
</evidence>
<feature type="binding site" evidence="7">
    <location>
        <position position="47"/>
    </location>
    <ligand>
        <name>Mg(2+)</name>
        <dbReference type="ChEBI" id="CHEBI:18420"/>
    </ligand>
</feature>
<evidence type="ECO:0000256" key="6">
    <source>
        <dbReference type="ARBA" id="ARBA00023002"/>
    </source>
</evidence>
<comment type="subcellular location">
    <subcellularLocation>
        <location evidence="2">Cell envelope</location>
    </subcellularLocation>
</comment>
<evidence type="ECO:0000256" key="7">
    <source>
        <dbReference type="PIRSR" id="PIRSR601501-1"/>
    </source>
</evidence>
<comment type="similarity">
    <text evidence="3">Belongs to the [NiFe]/[NiFeSe] hydrogenase large subunit family.</text>
</comment>
<evidence type="ECO:0000313" key="9">
    <source>
        <dbReference type="Proteomes" id="UP000293142"/>
    </source>
</evidence>
<keyword evidence="7" id="KW-0408">Iron</keyword>
<organism evidence="8 9">
    <name type="scientific">Paenibacillus thalictri</name>
    <dbReference type="NCBI Taxonomy" id="2527873"/>
    <lineage>
        <taxon>Bacteria</taxon>
        <taxon>Bacillati</taxon>
        <taxon>Bacillota</taxon>
        <taxon>Bacilli</taxon>
        <taxon>Bacillales</taxon>
        <taxon>Paenibacillaceae</taxon>
        <taxon>Paenibacillus</taxon>
    </lineage>
</organism>
<dbReference type="InterPro" id="IPR001501">
    <property type="entry name" value="Ni-dep_hyd_lsu"/>
</dbReference>
<evidence type="ECO:0000256" key="3">
    <source>
        <dbReference type="ARBA" id="ARBA00009292"/>
    </source>
</evidence>
<feature type="binding site" evidence="7">
    <location>
        <position position="502"/>
    </location>
    <ligand>
        <name>Mg(2+)</name>
        <dbReference type="ChEBI" id="CHEBI:18420"/>
    </ligand>
</feature>
<proteinExistence type="inferred from homology"/>
<dbReference type="GO" id="GO:0030313">
    <property type="term" value="C:cell envelope"/>
    <property type="evidence" value="ECO:0007669"/>
    <property type="project" value="UniProtKB-SubCell"/>
</dbReference>
<keyword evidence="6" id="KW-0560">Oxidoreductase</keyword>
<dbReference type="InterPro" id="IPR029014">
    <property type="entry name" value="NiFe-Hase_large"/>
</dbReference>
<feature type="binding site" evidence="7">
    <location>
        <position position="66"/>
    </location>
    <ligand>
        <name>Ni(2+)</name>
        <dbReference type="ChEBI" id="CHEBI:49786"/>
    </ligand>
</feature>
<dbReference type="GO" id="GO:0008901">
    <property type="term" value="F:ferredoxin hydrogenase activity"/>
    <property type="evidence" value="ECO:0007669"/>
    <property type="project" value="InterPro"/>
</dbReference>
<name>A0A4Q9DYI0_9BACL</name>
<evidence type="ECO:0000256" key="1">
    <source>
        <dbReference type="ARBA" id="ARBA00001967"/>
    </source>
</evidence>
<feature type="binding site" evidence="7">
    <location>
        <position position="496"/>
    </location>
    <ligand>
        <name>Ni(2+)</name>
        <dbReference type="ChEBI" id="CHEBI:49786"/>
    </ligand>
</feature>
<sequence>MANELTTVKLNVSPLNRVEGDLEIKAHLEQNKVVQAEAMATMFRGIEVILRGKSPLDPLVITPRICGICGQAHLRAAVNALENAYRVAPTPNATLIRNICQATENVQSHATWFYALFAVDFVNEKYAKSPFYEEVKKRFAPFTGTSYTQAVKIRKRLLNVNAIFSGQWPHSSYMVPGGVTCSPYLTDITKTFAILKEFQQYVETVILGCSLERWLKIRGKHELELWLKESEAHRNSDLGLFIQFGLDVGLDRLGVGPGKFLSSGVYEDFDNPRNYNVEERSCWLPAGYYDGGKTHAFDHLKVEEFIAHSFYKGYEGGRHPWEGVTDPNYTENDKEKYSFAKSPRYDGQVVEVGPLARMVVDHDPLILDLLETFGPGVFIRAIARFQETARTIPKMFEWLQTVDLKQPFYSKPQAEPEQARGVGLTEAARGSLMHWNVLETGKIANYQVITPTAWNVSPRDSMNQPGAIEQALLGTEVANMENPTELGSIVRSFDACLVCTVHSIHQSHVHKIRLGI</sequence>
<evidence type="ECO:0000313" key="8">
    <source>
        <dbReference type="EMBL" id="TBL80300.1"/>
    </source>
</evidence>
<dbReference type="Proteomes" id="UP000293142">
    <property type="component" value="Unassembled WGS sequence"/>
</dbReference>
<comment type="caution">
    <text evidence="8">The sequence shown here is derived from an EMBL/GenBank/DDBJ whole genome shotgun (WGS) entry which is preliminary data.</text>
</comment>
<dbReference type="AlphaFoldDB" id="A0A4Q9DYI0"/>
<keyword evidence="5 7" id="KW-0479">Metal-binding</keyword>